<organism evidence="12 13">
    <name type="scientific">Perkinsus olseni</name>
    <name type="common">Perkinsus atlanticus</name>
    <dbReference type="NCBI Taxonomy" id="32597"/>
    <lineage>
        <taxon>Eukaryota</taxon>
        <taxon>Sar</taxon>
        <taxon>Alveolata</taxon>
        <taxon>Perkinsozoa</taxon>
        <taxon>Perkinsea</taxon>
        <taxon>Perkinsida</taxon>
        <taxon>Perkinsidae</taxon>
        <taxon>Perkinsus</taxon>
    </lineage>
</organism>
<evidence type="ECO:0000256" key="5">
    <source>
        <dbReference type="ARBA" id="ARBA00022723"/>
    </source>
</evidence>
<protein>
    <recommendedName>
        <fullName evidence="11">RING-CH-type domain-containing protein</fullName>
    </recommendedName>
</protein>
<keyword evidence="8 10" id="KW-1133">Transmembrane helix</keyword>
<keyword evidence="3" id="KW-0813">Transport</keyword>
<feature type="transmembrane region" description="Helical" evidence="10">
    <location>
        <begin position="406"/>
        <end position="427"/>
    </location>
</feature>
<evidence type="ECO:0000256" key="6">
    <source>
        <dbReference type="ARBA" id="ARBA00022771"/>
    </source>
</evidence>
<evidence type="ECO:0000256" key="9">
    <source>
        <dbReference type="ARBA" id="ARBA00023136"/>
    </source>
</evidence>
<keyword evidence="9 10" id="KW-0472">Membrane</keyword>
<keyword evidence="4 10" id="KW-0812">Transmembrane</keyword>
<evidence type="ECO:0000313" key="12">
    <source>
        <dbReference type="EMBL" id="KAF4684563.1"/>
    </source>
</evidence>
<evidence type="ECO:0000313" key="13">
    <source>
        <dbReference type="Proteomes" id="UP000541610"/>
    </source>
</evidence>
<dbReference type="GO" id="GO:0008270">
    <property type="term" value="F:zinc ion binding"/>
    <property type="evidence" value="ECO:0007669"/>
    <property type="project" value="UniProtKB-KW"/>
</dbReference>
<dbReference type="InterPro" id="IPR013083">
    <property type="entry name" value="Znf_RING/FYVE/PHD"/>
</dbReference>
<dbReference type="EMBL" id="JABANP010000305">
    <property type="protein sequence ID" value="KAF4684563.1"/>
    <property type="molecule type" value="Genomic_DNA"/>
</dbReference>
<dbReference type="SUPFAM" id="SSF57850">
    <property type="entry name" value="RING/U-box"/>
    <property type="match status" value="1"/>
</dbReference>
<dbReference type="OrthoDB" id="416555at2759"/>
<sequence>MRTSAEARSTLGDVYAHSIAQAEARKYLTRLYESSLERSAPTEEKVCRICSGTAADGRLISPCRCKGSMKYVHVECLNQWRKVATNRDNFFQCQTCKYKYKFKRTWFAGLLTNPVIVGLVVTVNGLARDLASRVSSAIDDQLAMSYSVCTVLVLLLLIVLCGFFGLMLGYFFPSEEEDVGFLWFLIAGHRWAWYDFLLRGVTIVGLSGFAQLIFYIPRLSSIVTKMSTSSRHLGQSQPGWITPLLMVILVIFGTANVITGKIRSEPLGDFSGFVTSILSQLVYFATYWSVFAVKYATKRIPEEQARWVWTRTSEEGNWWSRLPGCKYTFLSSICDVLGDNLMFLTQAYLSIIVFNLLQQGMVPFTLLWSMLLLGSRYILEEILGVGLVVSMAVASVFASTRGGGTAGFWMALLCLSSTAFQALGFVIKEAMFRAYDRHAREHGSRATKLDIFAVTSSNHLWGILWVVPVCYLVESARVGGDVLGEMRSGFETLLWSKHAMDAFMVYMVVNLCFNITIYLLVSYGSSLLAFVSLKLTVPLSAFLSLISWPLIGASTVNSFEWLALAVIMAGVVIFKHGNGVREGVLARSGFTEETVCLWPLFQRRKATPPGYQSQSLSSPLVRSE</sequence>
<dbReference type="SMART" id="SM00744">
    <property type="entry name" value="RINGv"/>
    <property type="match status" value="1"/>
</dbReference>
<evidence type="ECO:0000256" key="1">
    <source>
        <dbReference type="ARBA" id="ARBA00004141"/>
    </source>
</evidence>
<comment type="similarity">
    <text evidence="2">Belongs to the CRT-like transporter family.</text>
</comment>
<keyword evidence="7" id="KW-0862">Zinc</keyword>
<keyword evidence="5" id="KW-0479">Metal-binding</keyword>
<keyword evidence="6" id="KW-0863">Zinc-finger</keyword>
<feature type="transmembrane region" description="Helical" evidence="10">
    <location>
        <begin position="270"/>
        <end position="290"/>
    </location>
</feature>
<feature type="transmembrane region" description="Helical" evidence="10">
    <location>
        <begin position="193"/>
        <end position="217"/>
    </location>
</feature>
<feature type="transmembrane region" description="Helical" evidence="10">
    <location>
        <begin position="557"/>
        <end position="574"/>
    </location>
</feature>
<dbReference type="GO" id="GO:0016020">
    <property type="term" value="C:membrane"/>
    <property type="evidence" value="ECO:0007669"/>
    <property type="project" value="UniProtKB-SubCell"/>
</dbReference>
<name>A0A7J6NKZ0_PEROL</name>
<evidence type="ECO:0000259" key="11">
    <source>
        <dbReference type="PROSITE" id="PS51292"/>
    </source>
</evidence>
<evidence type="ECO:0000256" key="4">
    <source>
        <dbReference type="ARBA" id="ARBA00022692"/>
    </source>
</evidence>
<accession>A0A7J6NKZ0</accession>
<dbReference type="AlphaFoldDB" id="A0A7J6NKZ0"/>
<feature type="transmembrane region" description="Helical" evidence="10">
    <location>
        <begin position="105"/>
        <end position="123"/>
    </location>
</feature>
<dbReference type="Pfam" id="PF12906">
    <property type="entry name" value="RINGv"/>
    <property type="match status" value="1"/>
</dbReference>
<evidence type="ECO:0000256" key="3">
    <source>
        <dbReference type="ARBA" id="ARBA00022448"/>
    </source>
</evidence>
<dbReference type="CDD" id="cd16495">
    <property type="entry name" value="RING_CH-C4HC3_MARCH"/>
    <property type="match status" value="1"/>
</dbReference>
<comment type="subcellular location">
    <subcellularLocation>
        <location evidence="1">Membrane</location>
        <topology evidence="1">Multi-pass membrane protein</topology>
    </subcellularLocation>
</comment>
<dbReference type="InterPro" id="IPR013936">
    <property type="entry name" value="CRT-like"/>
</dbReference>
<feature type="domain" description="RING-CH-type" evidence="11">
    <location>
        <begin position="39"/>
        <end position="103"/>
    </location>
</feature>
<dbReference type="PROSITE" id="PS51292">
    <property type="entry name" value="ZF_RING_CH"/>
    <property type="match status" value="1"/>
</dbReference>
<dbReference type="Proteomes" id="UP000541610">
    <property type="component" value="Unassembled WGS sequence"/>
</dbReference>
<dbReference type="Pfam" id="PF08627">
    <property type="entry name" value="CRT-like"/>
    <property type="match status" value="1"/>
</dbReference>
<dbReference type="InterPro" id="IPR011016">
    <property type="entry name" value="Znf_RING-CH"/>
</dbReference>
<evidence type="ECO:0000256" key="7">
    <source>
        <dbReference type="ARBA" id="ARBA00022833"/>
    </source>
</evidence>
<feature type="transmembrane region" description="Helical" evidence="10">
    <location>
        <begin position="382"/>
        <end position="400"/>
    </location>
</feature>
<proteinExistence type="inferred from homology"/>
<reference evidence="12 13" key="1">
    <citation type="submission" date="2020-04" db="EMBL/GenBank/DDBJ databases">
        <title>Perkinsus olseni comparative genomics.</title>
        <authorList>
            <person name="Bogema D.R."/>
        </authorList>
    </citation>
    <scope>NUCLEOTIDE SEQUENCE [LARGE SCALE GENOMIC DNA]</scope>
    <source>
        <strain evidence="12">00978-12</strain>
    </source>
</reference>
<feature type="transmembrane region" description="Helical" evidence="10">
    <location>
        <begin position="528"/>
        <end position="551"/>
    </location>
</feature>
<evidence type="ECO:0000256" key="8">
    <source>
        <dbReference type="ARBA" id="ARBA00022989"/>
    </source>
</evidence>
<comment type="caution">
    <text evidence="12">The sequence shown here is derived from an EMBL/GenBank/DDBJ whole genome shotgun (WGS) entry which is preliminary data.</text>
</comment>
<gene>
    <name evidence="12" type="ORF">FOZ60_007692</name>
</gene>
<feature type="transmembrane region" description="Helical" evidence="10">
    <location>
        <begin position="503"/>
        <end position="521"/>
    </location>
</feature>
<dbReference type="Gene3D" id="3.30.40.10">
    <property type="entry name" value="Zinc/RING finger domain, C3HC4 (zinc finger)"/>
    <property type="match status" value="1"/>
</dbReference>
<feature type="transmembrane region" description="Helical" evidence="10">
    <location>
        <begin position="347"/>
        <end position="370"/>
    </location>
</feature>
<dbReference type="PANTHER" id="PTHR46347:SF1">
    <property type="entry name" value="RING_FYVE_PHD ZINC FINGER SUPERFAMILY PROTEIN"/>
    <property type="match status" value="1"/>
</dbReference>
<feature type="transmembrane region" description="Helical" evidence="10">
    <location>
        <begin position="237"/>
        <end position="258"/>
    </location>
</feature>
<evidence type="ECO:0000256" key="2">
    <source>
        <dbReference type="ARBA" id="ARBA00006690"/>
    </source>
</evidence>
<feature type="transmembrane region" description="Helical" evidence="10">
    <location>
        <begin position="143"/>
        <end position="172"/>
    </location>
</feature>
<dbReference type="PANTHER" id="PTHR46347">
    <property type="entry name" value="RING/FYVE/PHD ZINC FINGER SUPERFAMILY PROTEIN"/>
    <property type="match status" value="1"/>
</dbReference>
<feature type="transmembrane region" description="Helical" evidence="10">
    <location>
        <begin position="448"/>
        <end position="467"/>
    </location>
</feature>
<evidence type="ECO:0000256" key="10">
    <source>
        <dbReference type="SAM" id="Phobius"/>
    </source>
</evidence>